<dbReference type="Gene3D" id="3.40.50.12780">
    <property type="entry name" value="N-terminal domain of ligase-like"/>
    <property type="match status" value="1"/>
</dbReference>
<dbReference type="NCBIfam" id="NF005801">
    <property type="entry name" value="PRK07656.1"/>
    <property type="match status" value="1"/>
</dbReference>
<proteinExistence type="inferred from homology"/>
<evidence type="ECO:0000313" key="5">
    <source>
        <dbReference type="EMBL" id="GEB52777.1"/>
    </source>
</evidence>
<dbReference type="Gene3D" id="3.30.300.30">
    <property type="match status" value="1"/>
</dbReference>
<dbReference type="OrthoDB" id="9803968at2"/>
<feature type="domain" description="AMP-dependent synthetase/ligase" evidence="3">
    <location>
        <begin position="16"/>
        <end position="394"/>
    </location>
</feature>
<reference evidence="5 6" key="1">
    <citation type="submission" date="2019-06" db="EMBL/GenBank/DDBJ databases">
        <title>Whole genome shotgun sequence of Streptomyces cacaoi subsp. cacaoi NBRC 12748.</title>
        <authorList>
            <person name="Hosoyama A."/>
            <person name="Uohara A."/>
            <person name="Ohji S."/>
            <person name="Ichikawa N."/>
        </authorList>
    </citation>
    <scope>NUCLEOTIDE SEQUENCE [LARGE SCALE GENOMIC DNA]</scope>
    <source>
        <strain evidence="5 6">NBRC 12748</strain>
    </source>
</reference>
<dbReference type="PANTHER" id="PTHR43201">
    <property type="entry name" value="ACYL-COA SYNTHETASE"/>
    <property type="match status" value="1"/>
</dbReference>
<dbReference type="InterPro" id="IPR045851">
    <property type="entry name" value="AMP-bd_C_sf"/>
</dbReference>
<dbReference type="EMBL" id="BJMM01000036">
    <property type="protein sequence ID" value="GEB52777.1"/>
    <property type="molecule type" value="Genomic_DNA"/>
</dbReference>
<dbReference type="Proteomes" id="UP000319210">
    <property type="component" value="Unassembled WGS sequence"/>
</dbReference>
<evidence type="ECO:0000259" key="4">
    <source>
        <dbReference type="Pfam" id="PF13193"/>
    </source>
</evidence>
<dbReference type="InterPro" id="IPR042099">
    <property type="entry name" value="ANL_N_sf"/>
</dbReference>
<gene>
    <name evidence="5" type="primary">fadD3</name>
    <name evidence="5" type="ORF">SCA03_53280</name>
</gene>
<comment type="caution">
    <text evidence="5">The sequence shown here is derived from an EMBL/GenBank/DDBJ whole genome shotgun (WGS) entry which is preliminary data.</text>
</comment>
<organism evidence="5 6">
    <name type="scientific">Streptomyces cacaoi</name>
    <dbReference type="NCBI Taxonomy" id="1898"/>
    <lineage>
        <taxon>Bacteria</taxon>
        <taxon>Bacillati</taxon>
        <taxon>Actinomycetota</taxon>
        <taxon>Actinomycetes</taxon>
        <taxon>Kitasatosporales</taxon>
        <taxon>Streptomycetaceae</taxon>
        <taxon>Streptomyces</taxon>
    </lineage>
</organism>
<evidence type="ECO:0000256" key="2">
    <source>
        <dbReference type="ARBA" id="ARBA00022598"/>
    </source>
</evidence>
<feature type="domain" description="AMP-binding enzyme C-terminal" evidence="4">
    <location>
        <begin position="446"/>
        <end position="523"/>
    </location>
</feature>
<evidence type="ECO:0000313" key="6">
    <source>
        <dbReference type="Proteomes" id="UP000319210"/>
    </source>
</evidence>
<sequence length="538" mass="57296">MSVPVRPATLADLTAAAAHAFPGRTALTDHEVSWTFDALRTEVERSTRAALAHGLRAGDRVALWAPNSRHWITAALGAVAAGAVLVPLNTRYKPAEAAAVLRRSRARFLFTVGEFLGTDYAKALTASGAHLPDLELTVTLPTDEDPEGDPAHRYADYLAAAEHVTGRSRAQRAAALTPDDLSDTLYTSGTTGSPKGVEITHGQTLRVFTAWAETVGLREGDRYLLVNPFFHTFGYKAGVLACLLTGATMLPEAVYDAGRTLRRVARDGITVLMGPPTVFHTLLQHPARAAGDFASLRLAGLGAADIPVELIHRIRDELGIADVFTAYGLSESTGVATICPTTADAATIAHTVGLPLPGTELRIAVPGRDPAREPAAPGEPGEIQVRGYHVMRGYVDDPEATAAAVDPDGWLHTGDIGRLDAHGHLTVTDRLKDMYIVGGFNAYPTEIEHVLAGHEAVQDVAVVGVPDQRLGEVGAAYVVVREGTDRAAFPAELTAWARERLANYKLPRTVTVLDALPRNASGKVRKTELRGTAPRPVP</sequence>
<dbReference type="InterPro" id="IPR000873">
    <property type="entry name" value="AMP-dep_synth/lig_dom"/>
</dbReference>
<dbReference type="AlphaFoldDB" id="A0A4Y3R7R2"/>
<dbReference type="GO" id="GO:0031956">
    <property type="term" value="F:medium-chain fatty acid-CoA ligase activity"/>
    <property type="evidence" value="ECO:0007669"/>
    <property type="project" value="TreeGrafter"/>
</dbReference>
<dbReference type="InterPro" id="IPR025110">
    <property type="entry name" value="AMP-bd_C"/>
</dbReference>
<accession>A0A4Y3R7R2</accession>
<dbReference type="Pfam" id="PF13193">
    <property type="entry name" value="AMP-binding_C"/>
    <property type="match status" value="1"/>
</dbReference>
<dbReference type="PANTHER" id="PTHR43201:SF5">
    <property type="entry name" value="MEDIUM-CHAIN ACYL-COA LIGASE ACSF2, MITOCHONDRIAL"/>
    <property type="match status" value="1"/>
</dbReference>
<keyword evidence="6" id="KW-1185">Reference proteome</keyword>
<dbReference type="Pfam" id="PF00501">
    <property type="entry name" value="AMP-binding"/>
    <property type="match status" value="1"/>
</dbReference>
<dbReference type="GO" id="GO:0006631">
    <property type="term" value="P:fatty acid metabolic process"/>
    <property type="evidence" value="ECO:0007669"/>
    <property type="project" value="TreeGrafter"/>
</dbReference>
<keyword evidence="2 5" id="KW-0436">Ligase</keyword>
<evidence type="ECO:0000259" key="3">
    <source>
        <dbReference type="Pfam" id="PF00501"/>
    </source>
</evidence>
<protein>
    <submittedName>
        <fullName evidence="5">3-[(3aS,4S,7aS)-7a-methyl-1,5-dioxo-octahydro-1H-inden-4-yl]propanoyl:CoA ligase</fullName>
    </submittedName>
</protein>
<evidence type="ECO:0000256" key="1">
    <source>
        <dbReference type="ARBA" id="ARBA00006432"/>
    </source>
</evidence>
<dbReference type="SUPFAM" id="SSF56801">
    <property type="entry name" value="Acetyl-CoA synthetase-like"/>
    <property type="match status" value="1"/>
</dbReference>
<dbReference type="RefSeq" id="WP_086815001.1">
    <property type="nucleotide sequence ID" value="NZ_BJMM01000036.1"/>
</dbReference>
<name>A0A4Y3R7R2_STRCI</name>
<comment type="similarity">
    <text evidence="1">Belongs to the ATP-dependent AMP-binding enzyme family.</text>
</comment>